<feature type="domain" description="SpaA-like prealbumin fold" evidence="4">
    <location>
        <begin position="443"/>
        <end position="555"/>
    </location>
</feature>
<feature type="compositionally biased region" description="Low complexity" evidence="1">
    <location>
        <begin position="611"/>
        <end position="625"/>
    </location>
</feature>
<dbReference type="InterPro" id="IPR013783">
    <property type="entry name" value="Ig-like_fold"/>
</dbReference>
<feature type="signal peptide" evidence="3">
    <location>
        <begin position="1"/>
        <end position="37"/>
    </location>
</feature>
<dbReference type="GO" id="GO:0005975">
    <property type="term" value="P:carbohydrate metabolic process"/>
    <property type="evidence" value="ECO:0007669"/>
    <property type="project" value="UniProtKB-ARBA"/>
</dbReference>
<keyword evidence="2" id="KW-1133">Transmembrane helix</keyword>
<dbReference type="RefSeq" id="WP_126030759.1">
    <property type="nucleotide sequence ID" value="NZ_QXGJ01000012.1"/>
</dbReference>
<organism evidence="5 6">
    <name type="scientific">Bifidobacterium callimiconis</name>
    <dbReference type="NCBI Taxonomy" id="2306973"/>
    <lineage>
        <taxon>Bacteria</taxon>
        <taxon>Bacillati</taxon>
        <taxon>Actinomycetota</taxon>
        <taxon>Actinomycetes</taxon>
        <taxon>Bifidobacteriales</taxon>
        <taxon>Bifidobacteriaceae</taxon>
        <taxon>Bifidobacterium</taxon>
    </lineage>
</organism>
<dbReference type="AlphaFoldDB" id="A0A430FAZ1"/>
<feature type="transmembrane region" description="Helical" evidence="2">
    <location>
        <begin position="649"/>
        <end position="671"/>
    </location>
</feature>
<dbReference type="InterPro" id="IPR041033">
    <property type="entry name" value="SpaA_PFL_dom_1"/>
</dbReference>
<feature type="compositionally biased region" description="Gly residues" evidence="1">
    <location>
        <begin position="595"/>
        <end position="610"/>
    </location>
</feature>
<sequence length="685" mass="71197">MNRLTHVTRLMRSILAVLAIALVSIGMVSAVAPPASATPGEDADATADHPVVGTSITITADTSAQIRGHTFAAYQLGNYDILQHSGTAGLKTVTEPASAYQHIQNAMAQANPAYDAERDGDPLAWAVQVEGRLDHSAASPWTGLTRALATALNPSELGEPATVTANDGTIVATGEQVTVTLDGLDPGLYLIVDVSVRQAQSPSSSQTDTDSTSWTNSIRMVAGTRLTVWDAATNSSTTLADGVINLKNQSVPIHKQIVDPDGKPQPEPDYTIGDTIHYEITSTVPAYTGYAPTGRIYRILDTMSQGLTYVGVASVRIGETTLTEATGDGAGDYTISVRATTYESRQGAAGQVPDALIGQPATEITVDLGNYVNQANNANPLQEGADVTVLIVATLNDNAVVSDPGLPQGNPNKVDLVYSHNPEDLTDQATVPGGEVNVYTFRFRIRKTDLGTGQPLEGAGFIVKSADRGYLKTYESASAERAGEGVNADQAGNDARSGGWIYTSNESDAMVFTSDADGMIDGLDGLDAGTYTVTETKAPNDYQNAVLPTFSFTITAAYQQDSSSKPDGADAWGDHHLGTVTFGAPEGDVWKLVQQGGGVAGDGNGSGNAGGSANAGDADGSGDANDGVPTFQYTVGNVRNVSALPKTGAAGVVMLVPIVALLVAAAIISYLHGRALQRNGMHLQE</sequence>
<evidence type="ECO:0000256" key="1">
    <source>
        <dbReference type="SAM" id="MobiDB-lite"/>
    </source>
</evidence>
<comment type="caution">
    <text evidence="5">The sequence shown here is derived from an EMBL/GenBank/DDBJ whole genome shotgun (WGS) entry which is preliminary data.</text>
</comment>
<accession>A0A430FAZ1</accession>
<proteinExistence type="predicted"/>
<keyword evidence="3" id="KW-0732">Signal</keyword>
<dbReference type="NCBIfam" id="TIGR04226">
    <property type="entry name" value="RrgB_K2N_iso_D2"/>
    <property type="match status" value="1"/>
</dbReference>
<evidence type="ECO:0000256" key="2">
    <source>
        <dbReference type="SAM" id="Phobius"/>
    </source>
</evidence>
<dbReference type="Proteomes" id="UP000288607">
    <property type="component" value="Unassembled WGS sequence"/>
</dbReference>
<dbReference type="Gene3D" id="2.60.40.10">
    <property type="entry name" value="Immunoglobulins"/>
    <property type="match status" value="1"/>
</dbReference>
<keyword evidence="2" id="KW-0472">Membrane</keyword>
<keyword evidence="6" id="KW-1185">Reference proteome</keyword>
<evidence type="ECO:0000313" key="5">
    <source>
        <dbReference type="EMBL" id="RSX50014.1"/>
    </source>
</evidence>
<dbReference type="InterPro" id="IPR026466">
    <property type="entry name" value="Fim_isopep_form_D2_dom"/>
</dbReference>
<dbReference type="OrthoDB" id="3223914at2"/>
<gene>
    <name evidence="5" type="ORF">D2E23_1968</name>
</gene>
<evidence type="ECO:0000256" key="3">
    <source>
        <dbReference type="SAM" id="SignalP"/>
    </source>
</evidence>
<protein>
    <submittedName>
        <fullName evidence="5">Collagen-binding protein</fullName>
    </submittedName>
</protein>
<keyword evidence="5" id="KW-0176">Collagen</keyword>
<dbReference type="Gene3D" id="2.60.40.740">
    <property type="match status" value="1"/>
</dbReference>
<dbReference type="Pfam" id="PF17802">
    <property type="entry name" value="SpaA"/>
    <property type="match status" value="1"/>
</dbReference>
<dbReference type="EMBL" id="QXGJ01000012">
    <property type="protein sequence ID" value="RSX50014.1"/>
    <property type="molecule type" value="Genomic_DNA"/>
</dbReference>
<reference evidence="5 6" key="1">
    <citation type="submission" date="2018-09" db="EMBL/GenBank/DDBJ databases">
        <title>Characterization of the phylogenetic diversity of five novel species belonging to the genus Bifidobacterium.</title>
        <authorList>
            <person name="Lugli G.A."/>
            <person name="Duranti S."/>
            <person name="Milani C."/>
        </authorList>
    </citation>
    <scope>NUCLEOTIDE SEQUENCE [LARGE SCALE GENOMIC DNA]</scope>
    <source>
        <strain evidence="5 6">2028B</strain>
    </source>
</reference>
<evidence type="ECO:0000259" key="4">
    <source>
        <dbReference type="Pfam" id="PF17802"/>
    </source>
</evidence>
<name>A0A430FAZ1_9BIFI</name>
<feature type="region of interest" description="Disordered" evidence="1">
    <location>
        <begin position="594"/>
        <end position="625"/>
    </location>
</feature>
<evidence type="ECO:0000313" key="6">
    <source>
        <dbReference type="Proteomes" id="UP000288607"/>
    </source>
</evidence>
<keyword evidence="2" id="KW-0812">Transmembrane</keyword>
<feature type="chain" id="PRO_5019357358" evidence="3">
    <location>
        <begin position="38"/>
        <end position="685"/>
    </location>
</feature>